<dbReference type="SFLD" id="SFLDS00003">
    <property type="entry name" value="Haloacid_Dehalogenase"/>
    <property type="match status" value="1"/>
</dbReference>
<dbReference type="Gene3D" id="2.70.150.10">
    <property type="entry name" value="Calcium-transporting ATPase, cytoplasmic transduction domain A"/>
    <property type="match status" value="1"/>
</dbReference>
<sequence>MKAVSILPGRIRFRSSEIIYNKSLAKYINIYTDNLCGVKKSKIDSNTGSILVIFDETKLKSDILKENIENALTSSCQNKIQDLHNYHIYFKTIDLRNRAKKRFLFWSSTYIIFKIKQAMFGKFSISRNINALKAASAVTIIAGYPLLKKFYGKFTKKVPADCDILLNLTAISFTLLRESTKGIGVLVLKSLTDYIKLSADLQCMRLLNQNMAQNVNMAWLYNENNGEILVPISSINTNDIVIVHKGEVIPVEGEIIDGSATINSLYYTGQPVVNTLKIHNKVYEGFNLISGEIKIKVTKKPKELSKKTFPIEHLKISKNVERYHRLSSPLSLAAAGLTYLVTGNILYSLSTILVLCPSAASTALSIGMKNYFSLLSKYNIYLKNPNVLENVIKADSIVFDKTGTITKGKMEIKAIDILDNNYSTKDLLEICSACESNSYHPISITFREEISNEYDLHKLQSSVLIPSKGISASYNNQDILIGNIDLMQENNINLAPAIEKYNNYKKQCLTPILVSIDNKIISIIAMEDTLKETSYELIKNLNLKELNDISLLTGDTYERSIHIAKKLNIKNIYSECTNEDKFSIISQKKKYNTVIMVGEGINDLDAMKAADVSISFANSACDKTKIHSDCLIFNDNMNTLFDFISLSEKSYKKINQSINYVKLYNYVLGILSILGCIGPFAGKSLHTISSLSVLILNERIKYIHPKKIYSPPTIDFKNNLYKK</sequence>
<dbReference type="InterPro" id="IPR023299">
    <property type="entry name" value="ATPase_P-typ_cyto_dom_N"/>
</dbReference>
<dbReference type="InterPro" id="IPR059000">
    <property type="entry name" value="ATPase_P-type_domA"/>
</dbReference>
<evidence type="ECO:0000313" key="12">
    <source>
        <dbReference type="Proteomes" id="UP001079657"/>
    </source>
</evidence>
<evidence type="ECO:0000256" key="8">
    <source>
        <dbReference type="ARBA" id="ARBA00039103"/>
    </source>
</evidence>
<organism evidence="11 12">
    <name type="scientific">Clostridium ganghwense</name>
    <dbReference type="NCBI Taxonomy" id="312089"/>
    <lineage>
        <taxon>Bacteria</taxon>
        <taxon>Bacillati</taxon>
        <taxon>Bacillota</taxon>
        <taxon>Clostridia</taxon>
        <taxon>Eubacteriales</taxon>
        <taxon>Clostridiaceae</taxon>
        <taxon>Clostridium</taxon>
    </lineage>
</organism>
<keyword evidence="12" id="KW-1185">Reference proteome</keyword>
<accession>A0ABT4CQI5</accession>
<dbReference type="InterPro" id="IPR023214">
    <property type="entry name" value="HAD_sf"/>
</dbReference>
<dbReference type="SUPFAM" id="SSF81653">
    <property type="entry name" value="Calcium ATPase, transduction domain A"/>
    <property type="match status" value="1"/>
</dbReference>
<dbReference type="PRINTS" id="PR00119">
    <property type="entry name" value="CATATPASE"/>
</dbReference>
<dbReference type="EC" id="7.2.2.21" evidence="8"/>
<dbReference type="InterPro" id="IPR044492">
    <property type="entry name" value="P_typ_ATPase_HD_dom"/>
</dbReference>
<evidence type="ECO:0000259" key="10">
    <source>
        <dbReference type="Pfam" id="PF00122"/>
    </source>
</evidence>
<protein>
    <recommendedName>
        <fullName evidence="8">Cd(2+)-exporting ATPase</fullName>
        <ecNumber evidence="8">7.2.2.21</ecNumber>
    </recommendedName>
</protein>
<keyword evidence="7" id="KW-0472">Membrane</keyword>
<dbReference type="PROSITE" id="PS00154">
    <property type="entry name" value="ATPASE_E1_E2"/>
    <property type="match status" value="1"/>
</dbReference>
<comment type="catalytic activity">
    <reaction evidence="9">
        <text>Cd(2+)(in) + ATP + H2O = Cd(2+)(out) + ADP + phosphate + H(+)</text>
        <dbReference type="Rhea" id="RHEA:12132"/>
        <dbReference type="ChEBI" id="CHEBI:15377"/>
        <dbReference type="ChEBI" id="CHEBI:15378"/>
        <dbReference type="ChEBI" id="CHEBI:30616"/>
        <dbReference type="ChEBI" id="CHEBI:43474"/>
        <dbReference type="ChEBI" id="CHEBI:48775"/>
        <dbReference type="ChEBI" id="CHEBI:456216"/>
        <dbReference type="EC" id="7.2.2.21"/>
    </reaction>
</comment>
<dbReference type="InterPro" id="IPR001757">
    <property type="entry name" value="P_typ_ATPase"/>
</dbReference>
<dbReference type="Gene3D" id="3.40.50.1000">
    <property type="entry name" value="HAD superfamily/HAD-like"/>
    <property type="match status" value="1"/>
</dbReference>
<evidence type="ECO:0000256" key="7">
    <source>
        <dbReference type="ARBA" id="ARBA00023136"/>
    </source>
</evidence>
<feature type="domain" description="P-type ATPase A" evidence="10">
    <location>
        <begin position="216"/>
        <end position="303"/>
    </location>
</feature>
<dbReference type="NCBIfam" id="TIGR01494">
    <property type="entry name" value="ATPase_P-type"/>
    <property type="match status" value="1"/>
</dbReference>
<gene>
    <name evidence="11" type="ORF">OXH55_06390</name>
</gene>
<comment type="subcellular location">
    <subcellularLocation>
        <location evidence="1">Membrane</location>
        <topology evidence="1">Multi-pass membrane protein</topology>
    </subcellularLocation>
</comment>
<comment type="caution">
    <text evidence="11">The sequence shown here is derived from an EMBL/GenBank/DDBJ whole genome shotgun (WGS) entry which is preliminary data.</text>
</comment>
<evidence type="ECO:0000313" key="11">
    <source>
        <dbReference type="EMBL" id="MCY6370259.1"/>
    </source>
</evidence>
<dbReference type="EMBL" id="JAPQES010000001">
    <property type="protein sequence ID" value="MCY6370259.1"/>
    <property type="molecule type" value="Genomic_DNA"/>
</dbReference>
<dbReference type="SFLD" id="SFLDG00002">
    <property type="entry name" value="C1.7:_P-type_atpase_like"/>
    <property type="match status" value="1"/>
</dbReference>
<dbReference type="Pfam" id="PF00122">
    <property type="entry name" value="E1-E2_ATPase"/>
    <property type="match status" value="1"/>
</dbReference>
<dbReference type="RefSeq" id="WP_268048958.1">
    <property type="nucleotide sequence ID" value="NZ_JAPQES010000001.1"/>
</dbReference>
<evidence type="ECO:0000256" key="9">
    <source>
        <dbReference type="ARBA" id="ARBA00049338"/>
    </source>
</evidence>
<keyword evidence="3" id="KW-0104">Cadmium</keyword>
<evidence type="ECO:0000256" key="4">
    <source>
        <dbReference type="ARBA" id="ARBA00022692"/>
    </source>
</evidence>
<name>A0ABT4CQI5_9CLOT</name>
<dbReference type="Pfam" id="PF19991">
    <property type="entry name" value="HMA_2"/>
    <property type="match status" value="1"/>
</dbReference>
<dbReference type="Pfam" id="PF00702">
    <property type="entry name" value="Hydrolase"/>
    <property type="match status" value="1"/>
</dbReference>
<dbReference type="SFLD" id="SFLDF00027">
    <property type="entry name" value="p-type_atpase"/>
    <property type="match status" value="1"/>
</dbReference>
<dbReference type="PANTHER" id="PTHR48085:SF5">
    <property type="entry name" value="CADMIUM_ZINC-TRANSPORTING ATPASE HMA4-RELATED"/>
    <property type="match status" value="1"/>
</dbReference>
<keyword evidence="4" id="KW-0812">Transmembrane</keyword>
<dbReference type="InterPro" id="IPR018303">
    <property type="entry name" value="ATPase_P-typ_P_site"/>
</dbReference>
<evidence type="ECO:0000256" key="2">
    <source>
        <dbReference type="ARBA" id="ARBA00006024"/>
    </source>
</evidence>
<dbReference type="SUPFAM" id="SSF56784">
    <property type="entry name" value="HAD-like"/>
    <property type="match status" value="1"/>
</dbReference>
<keyword evidence="5" id="KW-1278">Translocase</keyword>
<evidence type="ECO:0000256" key="6">
    <source>
        <dbReference type="ARBA" id="ARBA00022989"/>
    </source>
</evidence>
<evidence type="ECO:0000256" key="3">
    <source>
        <dbReference type="ARBA" id="ARBA00022539"/>
    </source>
</evidence>
<dbReference type="InterPro" id="IPR051014">
    <property type="entry name" value="Cation_Transport_ATPase_IB"/>
</dbReference>
<dbReference type="Gene3D" id="3.40.1110.10">
    <property type="entry name" value="Calcium-transporting ATPase, cytoplasmic domain N"/>
    <property type="match status" value="1"/>
</dbReference>
<dbReference type="InterPro" id="IPR008250">
    <property type="entry name" value="ATPase_P-typ_transduc_dom_A_sf"/>
</dbReference>
<evidence type="ECO:0000256" key="5">
    <source>
        <dbReference type="ARBA" id="ARBA00022967"/>
    </source>
</evidence>
<proteinExistence type="inferred from homology"/>
<comment type="similarity">
    <text evidence="2">Belongs to the cation transport ATPase (P-type) (TC 3.A.3) family. Type IB subfamily.</text>
</comment>
<dbReference type="Proteomes" id="UP001079657">
    <property type="component" value="Unassembled WGS sequence"/>
</dbReference>
<evidence type="ECO:0000256" key="1">
    <source>
        <dbReference type="ARBA" id="ARBA00004141"/>
    </source>
</evidence>
<dbReference type="PANTHER" id="PTHR48085">
    <property type="entry name" value="CADMIUM/ZINC-TRANSPORTING ATPASE HMA2-RELATED"/>
    <property type="match status" value="1"/>
</dbReference>
<dbReference type="InterPro" id="IPR036412">
    <property type="entry name" value="HAD-like_sf"/>
</dbReference>
<keyword evidence="6" id="KW-1133">Transmembrane helix</keyword>
<reference evidence="11" key="1">
    <citation type="submission" date="2022-12" db="EMBL/GenBank/DDBJ databases">
        <authorList>
            <person name="Wang J."/>
        </authorList>
    </citation>
    <scope>NUCLEOTIDE SEQUENCE</scope>
    <source>
        <strain evidence="11">HY-42-06</strain>
    </source>
</reference>